<dbReference type="InterPro" id="IPR011009">
    <property type="entry name" value="Kinase-like_dom_sf"/>
</dbReference>
<gene>
    <name evidence="4" type="ORF">C2G38_2138664</name>
</gene>
<keyword evidence="4" id="KW-0808">Transferase</keyword>
<dbReference type="Proteomes" id="UP000266673">
    <property type="component" value="Unassembled WGS sequence"/>
</dbReference>
<name>A0A397W2R8_9GLOM</name>
<sequence length="200" mass="23640">MMVVGILETLIWRNSKTEIYGNLPYIAPEKLRKCPYTTSSDIYSVGILMWEILIEKPPFYNREHNNLLILDIIKGIRPGLVKEPRWYVSIMKRCWDAFPENRPTIDEIDKEVFPQLKIIFTNQTNNIEDPNYVKMYLLNQISNYLKNLKVNYIHSEIFLNQGMQLKHMTSSNRTLLIQKILSTDMSFKIDSEELNIDIIH</sequence>
<comment type="caution">
    <text evidence="4">The sequence shown here is derived from an EMBL/GenBank/DDBJ whole genome shotgun (WGS) entry which is preliminary data.</text>
</comment>
<evidence type="ECO:0000256" key="2">
    <source>
        <dbReference type="ARBA" id="ARBA00022840"/>
    </source>
</evidence>
<keyword evidence="5" id="KW-1185">Reference proteome</keyword>
<dbReference type="EMBL" id="QKWP01000166">
    <property type="protein sequence ID" value="RIB25646.1"/>
    <property type="molecule type" value="Genomic_DNA"/>
</dbReference>
<dbReference type="STRING" id="44941.A0A397W2R8"/>
<reference evidence="4 5" key="1">
    <citation type="submission" date="2018-06" db="EMBL/GenBank/DDBJ databases">
        <title>Comparative genomics reveals the genomic features of Rhizophagus irregularis, R. cerebriforme, R. diaphanum and Gigaspora rosea, and their symbiotic lifestyle signature.</title>
        <authorList>
            <person name="Morin E."/>
            <person name="San Clemente H."/>
            <person name="Chen E.C.H."/>
            <person name="De La Providencia I."/>
            <person name="Hainaut M."/>
            <person name="Kuo A."/>
            <person name="Kohler A."/>
            <person name="Murat C."/>
            <person name="Tang N."/>
            <person name="Roy S."/>
            <person name="Loubradou J."/>
            <person name="Henrissat B."/>
            <person name="Grigoriev I.V."/>
            <person name="Corradi N."/>
            <person name="Roux C."/>
            <person name="Martin F.M."/>
        </authorList>
    </citation>
    <scope>NUCLEOTIDE SEQUENCE [LARGE SCALE GENOMIC DNA]</scope>
    <source>
        <strain evidence="4 5">DAOM 194757</strain>
    </source>
</reference>
<dbReference type="PROSITE" id="PS50011">
    <property type="entry name" value="PROTEIN_KINASE_DOM"/>
    <property type="match status" value="1"/>
</dbReference>
<dbReference type="InterPro" id="IPR000719">
    <property type="entry name" value="Prot_kinase_dom"/>
</dbReference>
<organism evidence="4 5">
    <name type="scientific">Gigaspora rosea</name>
    <dbReference type="NCBI Taxonomy" id="44941"/>
    <lineage>
        <taxon>Eukaryota</taxon>
        <taxon>Fungi</taxon>
        <taxon>Fungi incertae sedis</taxon>
        <taxon>Mucoromycota</taxon>
        <taxon>Glomeromycotina</taxon>
        <taxon>Glomeromycetes</taxon>
        <taxon>Diversisporales</taxon>
        <taxon>Gigasporaceae</taxon>
        <taxon>Gigaspora</taxon>
    </lineage>
</organism>
<dbReference type="Pfam" id="PF07714">
    <property type="entry name" value="PK_Tyr_Ser-Thr"/>
    <property type="match status" value="1"/>
</dbReference>
<feature type="domain" description="Protein kinase" evidence="3">
    <location>
        <begin position="1"/>
        <end position="116"/>
    </location>
</feature>
<keyword evidence="1" id="KW-0547">Nucleotide-binding</keyword>
<dbReference type="PANTHER" id="PTHR44329:SF298">
    <property type="entry name" value="MIXED LINEAGE KINASE DOMAIN-LIKE PROTEIN"/>
    <property type="match status" value="1"/>
</dbReference>
<evidence type="ECO:0000313" key="4">
    <source>
        <dbReference type="EMBL" id="RIB25646.1"/>
    </source>
</evidence>
<dbReference type="OrthoDB" id="9264096at2759"/>
<evidence type="ECO:0000313" key="5">
    <source>
        <dbReference type="Proteomes" id="UP000266673"/>
    </source>
</evidence>
<accession>A0A397W2R8</accession>
<dbReference type="InterPro" id="IPR051681">
    <property type="entry name" value="Ser/Thr_Kinases-Pseudokinases"/>
</dbReference>
<evidence type="ECO:0000256" key="1">
    <source>
        <dbReference type="ARBA" id="ARBA00022741"/>
    </source>
</evidence>
<dbReference type="GO" id="GO:0004674">
    <property type="term" value="F:protein serine/threonine kinase activity"/>
    <property type="evidence" value="ECO:0007669"/>
    <property type="project" value="TreeGrafter"/>
</dbReference>
<protein>
    <submittedName>
        <fullName evidence="4">Kinase-like domain-containing protein</fullName>
    </submittedName>
</protein>
<dbReference type="GO" id="GO:0005524">
    <property type="term" value="F:ATP binding"/>
    <property type="evidence" value="ECO:0007669"/>
    <property type="project" value="UniProtKB-KW"/>
</dbReference>
<proteinExistence type="predicted"/>
<dbReference type="Gene3D" id="1.10.510.10">
    <property type="entry name" value="Transferase(Phosphotransferase) domain 1"/>
    <property type="match status" value="1"/>
</dbReference>
<dbReference type="PANTHER" id="PTHR44329">
    <property type="entry name" value="SERINE/THREONINE-PROTEIN KINASE TNNI3K-RELATED"/>
    <property type="match status" value="1"/>
</dbReference>
<dbReference type="InterPro" id="IPR001245">
    <property type="entry name" value="Ser-Thr/Tyr_kinase_cat_dom"/>
</dbReference>
<dbReference type="SUPFAM" id="SSF56112">
    <property type="entry name" value="Protein kinase-like (PK-like)"/>
    <property type="match status" value="1"/>
</dbReference>
<keyword evidence="2" id="KW-0067">ATP-binding</keyword>
<dbReference type="AlphaFoldDB" id="A0A397W2R8"/>
<keyword evidence="4" id="KW-0418">Kinase</keyword>
<evidence type="ECO:0000259" key="3">
    <source>
        <dbReference type="PROSITE" id="PS50011"/>
    </source>
</evidence>